<reference evidence="3" key="1">
    <citation type="journal article" date="2018" name="Front. Microbiol.">
        <title>Genome-Based Analysis Reveals the Taxonomy and Diversity of the Family Idiomarinaceae.</title>
        <authorList>
            <person name="Liu Y."/>
            <person name="Lai Q."/>
            <person name="Shao Z."/>
        </authorList>
    </citation>
    <scope>NUCLEOTIDE SEQUENCE [LARGE SCALE GENOMIC DNA]</scope>
    <source>
        <strain evidence="3">AIS</strain>
    </source>
</reference>
<proteinExistence type="predicted"/>
<organism evidence="2 3">
    <name type="scientific">Aliidiomarina shirensis</name>
    <dbReference type="NCBI Taxonomy" id="1048642"/>
    <lineage>
        <taxon>Bacteria</taxon>
        <taxon>Pseudomonadati</taxon>
        <taxon>Pseudomonadota</taxon>
        <taxon>Gammaproteobacteria</taxon>
        <taxon>Alteromonadales</taxon>
        <taxon>Idiomarinaceae</taxon>
        <taxon>Aliidiomarina</taxon>
    </lineage>
</organism>
<dbReference type="Pfam" id="PF18476">
    <property type="entry name" value="PIN_8"/>
    <property type="match status" value="1"/>
</dbReference>
<dbReference type="AlphaFoldDB" id="A0A432WXZ5"/>
<evidence type="ECO:0000313" key="2">
    <source>
        <dbReference type="EMBL" id="RUO38635.1"/>
    </source>
</evidence>
<feature type="domain" description="PIN like" evidence="1">
    <location>
        <begin position="33"/>
        <end position="247"/>
    </location>
</feature>
<keyword evidence="3" id="KW-1185">Reference proteome</keyword>
<dbReference type="Proteomes" id="UP000286934">
    <property type="component" value="Unassembled WGS sequence"/>
</dbReference>
<gene>
    <name evidence="2" type="ORF">CWE13_03035</name>
</gene>
<sequence length="453" mass="52072">MSKFNLLGEVFPDAKSIFAKESSSLENSLKNGIIVLDTNTLLFPFNVNKQKLDEIVSAYRKLAEENRLYVPSHASREFAKNRAVRLGDIYSSVSKMSGSQRDLKRYPILSDIAEYQELVELQKSVFEKEKQIKDKVKSVLNVISNFERSDPVSMAYSEIFNEDVIYDHSIGDTDLEKSFKFRLDNRLPPGYKDGNKPLNAEGDLIIWHTILEIGQEFKNDLVFISSDGKPDWQNNVDKKPFQPRYELIDEYRRASGGKSFHIAPLSQLLEILDTPEETVQRVEWLEHFRPEKAFHEHPYKTNSIDSTIQEMKDWFLSNYEPPENSLPYESREGGYFYIWGGPYELEEVMFDEYGTDVSEHVIRLCIEEIEDEYGVVEWSGVPQNDSIWVSIHPDYETCNDIGSSGMFQVVGINDDNGNDLSQYIDTGQHYSSLKEVLKDLTKALGITVDGELV</sequence>
<dbReference type="InterPro" id="IPR041578">
    <property type="entry name" value="PIN_8"/>
</dbReference>
<dbReference type="OrthoDB" id="9182727at2"/>
<evidence type="ECO:0000259" key="1">
    <source>
        <dbReference type="Pfam" id="PF18476"/>
    </source>
</evidence>
<protein>
    <recommendedName>
        <fullName evidence="1">PIN like domain-containing protein</fullName>
    </recommendedName>
</protein>
<name>A0A432WXZ5_9GAMM</name>
<evidence type="ECO:0000313" key="3">
    <source>
        <dbReference type="Proteomes" id="UP000286934"/>
    </source>
</evidence>
<dbReference type="EMBL" id="PIPP01000001">
    <property type="protein sequence ID" value="RUO38635.1"/>
    <property type="molecule type" value="Genomic_DNA"/>
</dbReference>
<accession>A0A432WXZ5</accession>
<dbReference type="RefSeq" id="WP_126805850.1">
    <property type="nucleotide sequence ID" value="NZ_PIPP01000001.1"/>
</dbReference>
<comment type="caution">
    <text evidence="2">The sequence shown here is derived from an EMBL/GenBank/DDBJ whole genome shotgun (WGS) entry which is preliminary data.</text>
</comment>